<feature type="domain" description="C2H2-type" evidence="9">
    <location>
        <begin position="36"/>
        <end position="59"/>
    </location>
</feature>
<dbReference type="GO" id="GO:0005634">
    <property type="term" value="C:nucleus"/>
    <property type="evidence" value="ECO:0007669"/>
    <property type="project" value="UniProtKB-SubCell"/>
</dbReference>
<dbReference type="SUPFAM" id="SSF57667">
    <property type="entry name" value="beta-beta-alpha zinc fingers"/>
    <property type="match status" value="1"/>
</dbReference>
<dbReference type="InterPro" id="IPR013087">
    <property type="entry name" value="Znf_C2H2_type"/>
</dbReference>
<dbReference type="PANTHER" id="PTHR40626:SF34">
    <property type="entry name" value="ZINC FINGER PROTEIN YGR067C"/>
    <property type="match status" value="1"/>
</dbReference>
<evidence type="ECO:0000256" key="7">
    <source>
        <dbReference type="PROSITE-ProRule" id="PRU00042"/>
    </source>
</evidence>
<proteinExistence type="predicted"/>
<dbReference type="GO" id="GO:0000981">
    <property type="term" value="F:DNA-binding transcription factor activity, RNA polymerase II-specific"/>
    <property type="evidence" value="ECO:0007669"/>
    <property type="project" value="InterPro"/>
</dbReference>
<dbReference type="AlphaFoldDB" id="J7R5N1"/>
<protein>
    <recommendedName>
        <fullName evidence="9">C2H2-type domain-containing protein</fullName>
    </recommendedName>
</protein>
<feature type="region of interest" description="Disordered" evidence="8">
    <location>
        <begin position="784"/>
        <end position="814"/>
    </location>
</feature>
<dbReference type="PROSITE" id="PS00028">
    <property type="entry name" value="ZINC_FINGER_C2H2_1"/>
    <property type="match status" value="2"/>
</dbReference>
<dbReference type="OMA" id="LLWETIW"/>
<evidence type="ECO:0000256" key="8">
    <source>
        <dbReference type="SAM" id="MobiDB-lite"/>
    </source>
</evidence>
<evidence type="ECO:0000313" key="10">
    <source>
        <dbReference type="EMBL" id="CCK70165.1"/>
    </source>
</evidence>
<keyword evidence="3" id="KW-0677">Repeat</keyword>
<keyword evidence="6" id="KW-0539">Nucleus</keyword>
<evidence type="ECO:0000256" key="5">
    <source>
        <dbReference type="ARBA" id="ARBA00022833"/>
    </source>
</evidence>
<reference evidence="11" key="2">
    <citation type="submission" date="2012-08" db="EMBL/GenBank/DDBJ databases">
        <title>Genome sequence of Kazachstania naganishii.</title>
        <authorList>
            <person name="Gordon J.L."/>
            <person name="Armisen D."/>
            <person name="Proux-Wera E."/>
            <person name="OhEigeartaigh S.S."/>
            <person name="Byrne K.P."/>
            <person name="Wolfe K.H."/>
        </authorList>
    </citation>
    <scope>NUCLEOTIDE SEQUENCE [LARGE SCALE GENOMIC DNA]</scope>
    <source>
        <strain evidence="11">ATCC MYA-139 / BCRC 22969 / CBS 8797 / CCRC 22969 / KCTC 17520 / NBRC 10181 / NCYC 3082</strain>
    </source>
</reference>
<feature type="compositionally biased region" description="Polar residues" evidence="8">
    <location>
        <begin position="155"/>
        <end position="167"/>
    </location>
</feature>
<dbReference type="PROSITE" id="PS50157">
    <property type="entry name" value="ZINC_FINGER_C2H2_2"/>
    <property type="match status" value="2"/>
</dbReference>
<evidence type="ECO:0000256" key="6">
    <source>
        <dbReference type="ARBA" id="ARBA00023242"/>
    </source>
</evidence>
<dbReference type="RefSeq" id="XP_022464411.1">
    <property type="nucleotide sequence ID" value="XM_022607857.1"/>
</dbReference>
<comment type="subcellular location">
    <subcellularLocation>
        <location evidence="1">Nucleus</location>
    </subcellularLocation>
</comment>
<sequence>MVASQRKYICSYCAKAFSRSEHRTRHERSHTGYKPFQCKICQHCFVRRDLVQRHIKTVHRLLILSNKTEILHQPIDQINWPNLLLSSSTNYDGNTQGGIPLMKSDDDEDVLDKLAKKIINVNTTPKDAGTAADTVPQPSASVPTSASSSVRESLEPSNFTTTDSEQSLGTVERRKSFKLPICNVNDVVINENLTKSIINQFPQVMKHRSKDLIKFFNFGWKFLINDTKLFADTFHTLFLKDLTGSPGDDVILFHKIWDVNNEQEFPFLAMSITYLGYHLIENTTSRFDEQFWSFCWNECITTHPVPSAGNNAPQYNFLSMTLLLYVILDLSYTSLANSVFSIYQRNLLQELNTFQLQDLNGYFNIWTYLVHLTDEFDTVSSSIYNMFLEQYFHLSENDSSSLKDIIQKYSDLLINGPLSSKAFNLLPSLLFIEANNNYKMTAQKKFSLGNFKSMEDLHNIIIRLNKWYADRNSPSANVNSADLMLRDSPLIIIPNATQDNWKRNFFISMAPTKFKQILNDYTIIPSTINHWLLLESTWFEFIRNLSNSDYLFKKTWFLDNTAHHGLFLDSNMINNNLSICSLPIILLLLTPQNNITTTQWDIDVRLQRFLPLIVDVMVLQYKLFSSELNITTNNTAMRIQGFLTNPIIQILFYVWYIIIYKMDGTTSAIYSQLEIDTVNNFMNTYILNSEKKVDTDKLIERDLNSFLFDPKSDCYIGYRYLLSRVTNFIQDGILRNKIVASGHLSYQMTCQTLDFMKRVEFSQQEHDLWERTVSISGPTISPFGSTLDRTMRRSSSTATSNSRPSLTLATSPMSLSPYSTRRKGSIISVTEDGKAFLLPPLNFDAADSESGKINNGLNSGMANTTSSTGTSGTFSIPNAPATSLNNNTGNAFAGNGPFGKLDAYSFREALNKIDKRRRASVPILHTATAGSSIGTRLGGSHNETDIHRKIPANLGSDMSTTPKRGIHRPSIPGASVAPTTITEMANANDLNEKPTENALHLPSPSQLFGI</sequence>
<keyword evidence="11" id="KW-1185">Reference proteome</keyword>
<dbReference type="PANTHER" id="PTHR40626">
    <property type="entry name" value="MIP31509P"/>
    <property type="match status" value="1"/>
</dbReference>
<dbReference type="OrthoDB" id="654211at2759"/>
<dbReference type="GeneID" id="34525854"/>
<dbReference type="InterPro" id="IPR036236">
    <property type="entry name" value="Znf_C2H2_sf"/>
</dbReference>
<dbReference type="Pfam" id="PF00096">
    <property type="entry name" value="zf-C2H2"/>
    <property type="match status" value="2"/>
</dbReference>
<dbReference type="Proteomes" id="UP000006310">
    <property type="component" value="Chromosome 4"/>
</dbReference>
<dbReference type="SMART" id="SM00355">
    <property type="entry name" value="ZnF_C2H2"/>
    <property type="match status" value="2"/>
</dbReference>
<keyword evidence="5" id="KW-0862">Zinc</keyword>
<evidence type="ECO:0000256" key="3">
    <source>
        <dbReference type="ARBA" id="ARBA00022737"/>
    </source>
</evidence>
<accession>J7R5N1</accession>
<dbReference type="GO" id="GO:0000785">
    <property type="term" value="C:chromatin"/>
    <property type="evidence" value="ECO:0007669"/>
    <property type="project" value="TreeGrafter"/>
</dbReference>
<dbReference type="EMBL" id="HE978317">
    <property type="protein sequence ID" value="CCK70165.1"/>
    <property type="molecule type" value="Genomic_DNA"/>
</dbReference>
<dbReference type="Gene3D" id="3.30.160.60">
    <property type="entry name" value="Classic Zinc Finger"/>
    <property type="match status" value="2"/>
</dbReference>
<keyword evidence="2" id="KW-0479">Metal-binding</keyword>
<dbReference type="HOGENOM" id="CLU_011745_0_0_1"/>
<dbReference type="KEGG" id="kng:KNAG_0D04190"/>
<evidence type="ECO:0000259" key="9">
    <source>
        <dbReference type="PROSITE" id="PS50157"/>
    </source>
</evidence>
<reference evidence="10 11" key="1">
    <citation type="journal article" date="2011" name="Proc. Natl. Acad. Sci. U.S.A.">
        <title>Evolutionary erosion of yeast sex chromosomes by mating-type switching accidents.</title>
        <authorList>
            <person name="Gordon J.L."/>
            <person name="Armisen D."/>
            <person name="Proux-Wera E."/>
            <person name="Oheigeartaigh S.S."/>
            <person name="Byrne K.P."/>
            <person name="Wolfe K.H."/>
        </authorList>
    </citation>
    <scope>NUCLEOTIDE SEQUENCE [LARGE SCALE GENOMIC DNA]</scope>
    <source>
        <strain evidence="11">ATCC MYA-139 / BCRC 22969 / CBS 8797 / CCRC 22969 / KCTC 17520 / NBRC 10181 / NCYC 3082</strain>
    </source>
</reference>
<keyword evidence="4 7" id="KW-0863">Zinc-finger</keyword>
<dbReference type="STRING" id="1071383.J7R5N1"/>
<organism evidence="10 11">
    <name type="scientific">Huiozyma naganishii (strain ATCC MYA-139 / BCRC 22969 / CBS 8797 / KCTC 17520 / NBRC 10181 / NCYC 3082 / Yp74L-3)</name>
    <name type="common">Yeast</name>
    <name type="synonym">Kazachstania naganishii</name>
    <dbReference type="NCBI Taxonomy" id="1071383"/>
    <lineage>
        <taxon>Eukaryota</taxon>
        <taxon>Fungi</taxon>
        <taxon>Dikarya</taxon>
        <taxon>Ascomycota</taxon>
        <taxon>Saccharomycotina</taxon>
        <taxon>Saccharomycetes</taxon>
        <taxon>Saccharomycetales</taxon>
        <taxon>Saccharomycetaceae</taxon>
        <taxon>Huiozyma</taxon>
    </lineage>
</organism>
<feature type="domain" description="C2H2-type" evidence="9">
    <location>
        <begin position="8"/>
        <end position="35"/>
    </location>
</feature>
<name>J7R5N1_HUIN7</name>
<dbReference type="GO" id="GO:0008270">
    <property type="term" value="F:zinc ion binding"/>
    <property type="evidence" value="ECO:0007669"/>
    <property type="project" value="UniProtKB-KW"/>
</dbReference>
<gene>
    <name evidence="10" type="primary">KNAG0D04190</name>
    <name evidence="10" type="ordered locus">KNAG_0D04190</name>
</gene>
<evidence type="ECO:0000313" key="11">
    <source>
        <dbReference type="Proteomes" id="UP000006310"/>
    </source>
</evidence>
<evidence type="ECO:0000256" key="1">
    <source>
        <dbReference type="ARBA" id="ARBA00004123"/>
    </source>
</evidence>
<dbReference type="GO" id="GO:0000978">
    <property type="term" value="F:RNA polymerase II cis-regulatory region sequence-specific DNA binding"/>
    <property type="evidence" value="ECO:0007669"/>
    <property type="project" value="InterPro"/>
</dbReference>
<feature type="region of interest" description="Disordered" evidence="8">
    <location>
        <begin position="952"/>
        <end position="976"/>
    </location>
</feature>
<dbReference type="FunFam" id="3.30.160.60:FF:000145">
    <property type="entry name" value="Zinc finger protein 574"/>
    <property type="match status" value="1"/>
</dbReference>
<feature type="compositionally biased region" description="Low complexity" evidence="8">
    <location>
        <begin position="134"/>
        <end position="150"/>
    </location>
</feature>
<evidence type="ECO:0000256" key="2">
    <source>
        <dbReference type="ARBA" id="ARBA00022723"/>
    </source>
</evidence>
<dbReference type="eggNOG" id="KOG1721">
    <property type="taxonomic scope" value="Eukaryota"/>
</dbReference>
<feature type="region of interest" description="Disordered" evidence="8">
    <location>
        <begin position="125"/>
        <end position="167"/>
    </location>
</feature>
<feature type="compositionally biased region" description="Low complexity" evidence="8">
    <location>
        <begin position="793"/>
        <end position="805"/>
    </location>
</feature>
<dbReference type="InterPro" id="IPR051059">
    <property type="entry name" value="VerF-like"/>
</dbReference>
<evidence type="ECO:0000256" key="4">
    <source>
        <dbReference type="ARBA" id="ARBA00022771"/>
    </source>
</evidence>